<dbReference type="InterPro" id="IPR002717">
    <property type="entry name" value="HAT_MYST-type"/>
</dbReference>
<organism evidence="6">
    <name type="scientific">Timema shepardi</name>
    <name type="common">Walking stick</name>
    <dbReference type="NCBI Taxonomy" id="629360"/>
    <lineage>
        <taxon>Eukaryota</taxon>
        <taxon>Metazoa</taxon>
        <taxon>Ecdysozoa</taxon>
        <taxon>Arthropoda</taxon>
        <taxon>Hexapoda</taxon>
        <taxon>Insecta</taxon>
        <taxon>Pterygota</taxon>
        <taxon>Neoptera</taxon>
        <taxon>Polyneoptera</taxon>
        <taxon>Phasmatodea</taxon>
        <taxon>Timematodea</taxon>
        <taxon>Timematoidea</taxon>
        <taxon>Timematidae</taxon>
        <taxon>Timema</taxon>
    </lineage>
</organism>
<gene>
    <name evidence="6" type="ORF">TSIB3V08_LOCUS5868</name>
</gene>
<feature type="domain" description="MYST-type HAT" evidence="5">
    <location>
        <begin position="1"/>
        <end position="95"/>
    </location>
</feature>
<dbReference type="InterPro" id="IPR016181">
    <property type="entry name" value="Acyl_CoA_acyltransferase"/>
</dbReference>
<dbReference type="PANTHER" id="PTHR10615:SF161">
    <property type="entry name" value="HISTONE ACETYLTRANSFERASE KAT7"/>
    <property type="match status" value="1"/>
</dbReference>
<sequence length="95" mass="10767">MSKCLYYMFSSCVFQEKNSFLNYNVSCILTLPPYQRQGYGRLLIDFSEFTYSSPTASLVLTGYIIWSGNFSKPSEVSCELSVSTKEVMGTTVHPF</sequence>
<name>A0A7R9AW77_TIMSH</name>
<dbReference type="Pfam" id="PF01853">
    <property type="entry name" value="MOZ_SAS"/>
    <property type="match status" value="1"/>
</dbReference>
<dbReference type="EC" id="2.3.1.48" evidence="4"/>
<keyword evidence="4" id="KW-0539">Nucleus</keyword>
<dbReference type="InterPro" id="IPR050603">
    <property type="entry name" value="MYST_HAT"/>
</dbReference>
<evidence type="ECO:0000256" key="1">
    <source>
        <dbReference type="ARBA" id="ARBA00022679"/>
    </source>
</evidence>
<dbReference type="PANTHER" id="PTHR10615">
    <property type="entry name" value="HISTONE ACETYLTRANSFERASE"/>
    <property type="match status" value="1"/>
</dbReference>
<keyword evidence="2" id="KW-0863">Zinc-finger</keyword>
<dbReference type="GO" id="GO:0003712">
    <property type="term" value="F:transcription coregulator activity"/>
    <property type="evidence" value="ECO:0007669"/>
    <property type="project" value="TreeGrafter"/>
</dbReference>
<keyword evidence="2" id="KW-0479">Metal-binding</keyword>
<dbReference type="PROSITE" id="PS51726">
    <property type="entry name" value="MYST_HAT"/>
    <property type="match status" value="1"/>
</dbReference>
<dbReference type="GO" id="GO:0010485">
    <property type="term" value="F:histone H4 acetyltransferase activity"/>
    <property type="evidence" value="ECO:0007669"/>
    <property type="project" value="TreeGrafter"/>
</dbReference>
<dbReference type="GO" id="GO:0010484">
    <property type="term" value="F:histone H3 acetyltransferase activity"/>
    <property type="evidence" value="ECO:0007669"/>
    <property type="project" value="TreeGrafter"/>
</dbReference>
<dbReference type="GO" id="GO:0036409">
    <property type="term" value="C:histone H3-K14 acetyltransferase complex"/>
    <property type="evidence" value="ECO:0007669"/>
    <property type="project" value="TreeGrafter"/>
</dbReference>
<dbReference type="Gene3D" id="3.40.630.30">
    <property type="match status" value="1"/>
</dbReference>
<comment type="subcellular location">
    <subcellularLocation>
        <location evidence="4">Nucleus</location>
    </subcellularLocation>
</comment>
<evidence type="ECO:0000313" key="6">
    <source>
        <dbReference type="EMBL" id="CAD7261741.1"/>
    </source>
</evidence>
<dbReference type="GO" id="GO:0003682">
    <property type="term" value="F:chromatin binding"/>
    <property type="evidence" value="ECO:0007669"/>
    <property type="project" value="TreeGrafter"/>
</dbReference>
<evidence type="ECO:0000259" key="5">
    <source>
        <dbReference type="PROSITE" id="PS51726"/>
    </source>
</evidence>
<dbReference type="SUPFAM" id="SSF55729">
    <property type="entry name" value="Acyl-CoA N-acyltransferases (Nat)"/>
    <property type="match status" value="1"/>
</dbReference>
<keyword evidence="1" id="KW-0808">Transferase</keyword>
<evidence type="ECO:0000256" key="3">
    <source>
        <dbReference type="ARBA" id="ARBA00022833"/>
    </source>
</evidence>
<accession>A0A7R9AW77</accession>
<dbReference type="GO" id="GO:0008270">
    <property type="term" value="F:zinc ion binding"/>
    <property type="evidence" value="ECO:0007669"/>
    <property type="project" value="UniProtKB-KW"/>
</dbReference>
<proteinExistence type="inferred from homology"/>
<reference evidence="6" key="1">
    <citation type="submission" date="2020-11" db="EMBL/GenBank/DDBJ databases">
        <authorList>
            <person name="Tran Van P."/>
        </authorList>
    </citation>
    <scope>NUCLEOTIDE SEQUENCE</scope>
</reference>
<dbReference type="EMBL" id="OC002367">
    <property type="protein sequence ID" value="CAD7261741.1"/>
    <property type="molecule type" value="Genomic_DNA"/>
</dbReference>
<dbReference type="AlphaFoldDB" id="A0A7R9AW77"/>
<evidence type="ECO:0000256" key="4">
    <source>
        <dbReference type="RuleBase" id="RU361211"/>
    </source>
</evidence>
<evidence type="ECO:0000256" key="2">
    <source>
        <dbReference type="ARBA" id="ARBA00022771"/>
    </source>
</evidence>
<dbReference type="CDD" id="cd04301">
    <property type="entry name" value="NAT_SF"/>
    <property type="match status" value="1"/>
</dbReference>
<dbReference type="GO" id="GO:0006357">
    <property type="term" value="P:regulation of transcription by RNA polymerase II"/>
    <property type="evidence" value="ECO:0007669"/>
    <property type="project" value="TreeGrafter"/>
</dbReference>
<comment type="similarity">
    <text evidence="4">Belongs to the MYST (SAS/MOZ) family.</text>
</comment>
<keyword evidence="3" id="KW-0862">Zinc</keyword>
<comment type="catalytic activity">
    <reaction evidence="4">
        <text>L-lysyl-[protein] + acetyl-CoA = N(6)-acetyl-L-lysyl-[protein] + CoA + H(+)</text>
        <dbReference type="Rhea" id="RHEA:45948"/>
        <dbReference type="Rhea" id="RHEA-COMP:9752"/>
        <dbReference type="Rhea" id="RHEA-COMP:10731"/>
        <dbReference type="ChEBI" id="CHEBI:15378"/>
        <dbReference type="ChEBI" id="CHEBI:29969"/>
        <dbReference type="ChEBI" id="CHEBI:57287"/>
        <dbReference type="ChEBI" id="CHEBI:57288"/>
        <dbReference type="ChEBI" id="CHEBI:61930"/>
        <dbReference type="EC" id="2.3.1.48"/>
    </reaction>
</comment>
<protein>
    <recommendedName>
        <fullName evidence="4">Histone acetyltransferase</fullName>
        <ecNumber evidence="4">2.3.1.48</ecNumber>
    </recommendedName>
</protein>